<evidence type="ECO:0000313" key="2">
    <source>
        <dbReference type="Proteomes" id="UP000685013"/>
    </source>
</evidence>
<dbReference type="Proteomes" id="UP000685013">
    <property type="component" value="Chromosome 5"/>
</dbReference>
<feature type="non-terminal residue" evidence="1">
    <location>
        <position position="1"/>
    </location>
</feature>
<protein>
    <recommendedName>
        <fullName evidence="3">ER membrane protein complex subunit 2</fullName>
    </recommendedName>
</protein>
<gene>
    <name evidence="1" type="ORF">SDJN03_09016</name>
</gene>
<accession>A0AAV6NJ77</accession>
<proteinExistence type="predicted"/>
<dbReference type="AlphaFoldDB" id="A0AAV6NJ77"/>
<sequence length="74" mass="8404">MVSKAEEAELNRLETQVDNGGGGAWEYLSLVRKLKRWTAKLLDGCKGWTPLYVICMRGFYMVRHRDTPGTVGKD</sequence>
<comment type="caution">
    <text evidence="1">The sequence shown here is derived from an EMBL/GenBank/DDBJ whole genome shotgun (WGS) entry which is preliminary data.</text>
</comment>
<name>A0AAV6NJ77_9ROSI</name>
<dbReference type="EMBL" id="JAGKQH010000005">
    <property type="protein sequence ID" value="KAG6599238.1"/>
    <property type="molecule type" value="Genomic_DNA"/>
</dbReference>
<evidence type="ECO:0000313" key="1">
    <source>
        <dbReference type="EMBL" id="KAG6599238.1"/>
    </source>
</evidence>
<keyword evidence="2" id="KW-1185">Reference proteome</keyword>
<organism evidence="1 2">
    <name type="scientific">Cucurbita argyrosperma subsp. sororia</name>
    <dbReference type="NCBI Taxonomy" id="37648"/>
    <lineage>
        <taxon>Eukaryota</taxon>
        <taxon>Viridiplantae</taxon>
        <taxon>Streptophyta</taxon>
        <taxon>Embryophyta</taxon>
        <taxon>Tracheophyta</taxon>
        <taxon>Spermatophyta</taxon>
        <taxon>Magnoliopsida</taxon>
        <taxon>eudicotyledons</taxon>
        <taxon>Gunneridae</taxon>
        <taxon>Pentapetalae</taxon>
        <taxon>rosids</taxon>
        <taxon>fabids</taxon>
        <taxon>Cucurbitales</taxon>
        <taxon>Cucurbitaceae</taxon>
        <taxon>Cucurbiteae</taxon>
        <taxon>Cucurbita</taxon>
    </lineage>
</organism>
<evidence type="ECO:0008006" key="3">
    <source>
        <dbReference type="Google" id="ProtNLM"/>
    </source>
</evidence>
<reference evidence="1 2" key="1">
    <citation type="journal article" date="2021" name="Hortic Res">
        <title>The domestication of Cucurbita argyrosperma as revealed by the genome of its wild relative.</title>
        <authorList>
            <person name="Barrera-Redondo J."/>
            <person name="Sanchez-de la Vega G."/>
            <person name="Aguirre-Liguori J.A."/>
            <person name="Castellanos-Morales G."/>
            <person name="Gutierrez-Guerrero Y.T."/>
            <person name="Aguirre-Dugua X."/>
            <person name="Aguirre-Planter E."/>
            <person name="Tenaillon M.I."/>
            <person name="Lira-Saade R."/>
            <person name="Eguiarte L.E."/>
        </authorList>
    </citation>
    <scope>NUCLEOTIDE SEQUENCE [LARGE SCALE GENOMIC DNA]</scope>
    <source>
        <strain evidence="1">JBR-2021</strain>
    </source>
</reference>